<dbReference type="GO" id="GO:0004788">
    <property type="term" value="F:thiamine diphosphokinase activity"/>
    <property type="evidence" value="ECO:0007669"/>
    <property type="project" value="UniProtKB-UniRule"/>
</dbReference>
<dbReference type="PANTHER" id="PTHR41299">
    <property type="entry name" value="THIAMINE PYROPHOSPHOKINASE"/>
    <property type="match status" value="1"/>
</dbReference>
<feature type="domain" description="Thiamin pyrophosphokinase thiamin-binding" evidence="6">
    <location>
        <begin position="147"/>
        <end position="213"/>
    </location>
</feature>
<dbReference type="RefSeq" id="WP_185123563.1">
    <property type="nucleotide sequence ID" value="NZ_JACJVQ010000032.1"/>
</dbReference>
<gene>
    <name evidence="7" type="ORF">H7B67_29895</name>
</gene>
<dbReference type="InterPro" id="IPR007373">
    <property type="entry name" value="Thiamin_PyroPKinase_B1-bd"/>
</dbReference>
<evidence type="ECO:0000313" key="7">
    <source>
        <dbReference type="EMBL" id="MBB6638365.1"/>
    </source>
</evidence>
<dbReference type="SUPFAM" id="SSF63999">
    <property type="entry name" value="Thiamin pyrophosphokinase, catalytic domain"/>
    <property type="match status" value="1"/>
</dbReference>
<dbReference type="AlphaFoldDB" id="A0A841T6N3"/>
<reference evidence="7 8" key="1">
    <citation type="submission" date="2020-08" db="EMBL/GenBank/DDBJ databases">
        <title>Cohnella phylogeny.</title>
        <authorList>
            <person name="Dunlap C."/>
        </authorList>
    </citation>
    <scope>NUCLEOTIDE SEQUENCE [LARGE SCALE GENOMIC DNA]</scope>
    <source>
        <strain evidence="7 8">DSM 25241</strain>
    </source>
</reference>
<evidence type="ECO:0000256" key="2">
    <source>
        <dbReference type="ARBA" id="ARBA00022741"/>
    </source>
</evidence>
<keyword evidence="8" id="KW-1185">Reference proteome</keyword>
<comment type="caution">
    <text evidence="7">The sequence shown here is derived from an EMBL/GenBank/DDBJ whole genome shotgun (WGS) entry which is preliminary data.</text>
</comment>
<dbReference type="InterPro" id="IPR036759">
    <property type="entry name" value="TPK_catalytic_sf"/>
</dbReference>
<dbReference type="Pfam" id="PF04265">
    <property type="entry name" value="TPK_B1_binding"/>
    <property type="match status" value="1"/>
</dbReference>
<dbReference type="InterPro" id="IPR006282">
    <property type="entry name" value="Thi_PPkinase"/>
</dbReference>
<dbReference type="GO" id="GO:0016301">
    <property type="term" value="F:kinase activity"/>
    <property type="evidence" value="ECO:0007669"/>
    <property type="project" value="UniProtKB-KW"/>
</dbReference>
<dbReference type="InterPro" id="IPR036371">
    <property type="entry name" value="TPK_B1-bd_sf"/>
</dbReference>
<dbReference type="SUPFAM" id="SSF63862">
    <property type="entry name" value="Thiamin pyrophosphokinase, substrate-binding domain"/>
    <property type="match status" value="1"/>
</dbReference>
<keyword evidence="3 7" id="KW-0418">Kinase</keyword>
<dbReference type="Gene3D" id="3.40.50.10240">
    <property type="entry name" value="Thiamin pyrophosphokinase, catalytic domain"/>
    <property type="match status" value="1"/>
</dbReference>
<dbReference type="GO" id="GO:0009229">
    <property type="term" value="P:thiamine diphosphate biosynthetic process"/>
    <property type="evidence" value="ECO:0007669"/>
    <property type="project" value="InterPro"/>
</dbReference>
<dbReference type="InterPro" id="IPR053149">
    <property type="entry name" value="TPK"/>
</dbReference>
<dbReference type="PANTHER" id="PTHR41299:SF1">
    <property type="entry name" value="THIAMINE PYROPHOSPHOKINASE"/>
    <property type="match status" value="1"/>
</dbReference>
<dbReference type="Proteomes" id="UP000535838">
    <property type="component" value="Unassembled WGS sequence"/>
</dbReference>
<dbReference type="InterPro" id="IPR007371">
    <property type="entry name" value="TPK_catalytic"/>
</dbReference>
<keyword evidence="4" id="KW-0067">ATP-binding</keyword>
<protein>
    <recommendedName>
        <fullName evidence="5">Thiamine diphosphokinase</fullName>
        <ecNumber evidence="5">2.7.6.2</ecNumber>
    </recommendedName>
</protein>
<keyword evidence="1 7" id="KW-0808">Transferase</keyword>
<dbReference type="GO" id="GO:0006772">
    <property type="term" value="P:thiamine metabolic process"/>
    <property type="evidence" value="ECO:0007669"/>
    <property type="project" value="UniProtKB-UniRule"/>
</dbReference>
<evidence type="ECO:0000256" key="4">
    <source>
        <dbReference type="ARBA" id="ARBA00022840"/>
    </source>
</evidence>
<dbReference type="EC" id="2.7.6.2" evidence="5"/>
<evidence type="ECO:0000259" key="6">
    <source>
        <dbReference type="SMART" id="SM00983"/>
    </source>
</evidence>
<evidence type="ECO:0000313" key="8">
    <source>
        <dbReference type="Proteomes" id="UP000535838"/>
    </source>
</evidence>
<dbReference type="Pfam" id="PF04263">
    <property type="entry name" value="TPK_catalytic"/>
    <property type="match status" value="1"/>
</dbReference>
<dbReference type="CDD" id="cd07995">
    <property type="entry name" value="TPK"/>
    <property type="match status" value="1"/>
</dbReference>
<name>A0A841T6N3_9BACL</name>
<keyword evidence="2" id="KW-0547">Nucleotide-binding</keyword>
<evidence type="ECO:0000256" key="5">
    <source>
        <dbReference type="NCBIfam" id="TIGR01378"/>
    </source>
</evidence>
<dbReference type="GO" id="GO:0005524">
    <property type="term" value="F:ATP binding"/>
    <property type="evidence" value="ECO:0007669"/>
    <property type="project" value="UniProtKB-KW"/>
</dbReference>
<accession>A0A841T6N3</accession>
<dbReference type="SMART" id="SM00983">
    <property type="entry name" value="TPK_B1_binding"/>
    <property type="match status" value="1"/>
</dbReference>
<organism evidence="7 8">
    <name type="scientific">Cohnella thailandensis</name>
    <dbReference type="NCBI Taxonomy" id="557557"/>
    <lineage>
        <taxon>Bacteria</taxon>
        <taxon>Bacillati</taxon>
        <taxon>Bacillota</taxon>
        <taxon>Bacilli</taxon>
        <taxon>Bacillales</taxon>
        <taxon>Paenibacillaceae</taxon>
        <taxon>Cohnella</taxon>
    </lineage>
</organism>
<evidence type="ECO:0000256" key="1">
    <source>
        <dbReference type="ARBA" id="ARBA00022679"/>
    </source>
</evidence>
<proteinExistence type="predicted"/>
<dbReference type="GO" id="GO:0030975">
    <property type="term" value="F:thiamine binding"/>
    <property type="evidence" value="ECO:0007669"/>
    <property type="project" value="InterPro"/>
</dbReference>
<sequence>MTTESSKRALIYTGGHLGDWSLQLIRDGDYLIGADRGALFLAEHGIKPHLALGDFDSIGEEQLRLVRSVADECLSFDPIDKDWTDTELALREAVGRGYKRVLIVGGLGTRFDHSLANVHLLALAESEGCEALLCDENNEIGILTGPGSRRLQASDRFPVVSLLPLTPVAGGITLEGFVYPLNEATLRIGMSLGVSNLLAGPSGTVHLGEGRLLVIRCRD</sequence>
<dbReference type="NCBIfam" id="TIGR01378">
    <property type="entry name" value="thi_PPkinase"/>
    <property type="match status" value="1"/>
</dbReference>
<evidence type="ECO:0000256" key="3">
    <source>
        <dbReference type="ARBA" id="ARBA00022777"/>
    </source>
</evidence>
<dbReference type="EMBL" id="JACJVQ010000032">
    <property type="protein sequence ID" value="MBB6638365.1"/>
    <property type="molecule type" value="Genomic_DNA"/>
</dbReference>